<sequence length="60" mass="7143">MSGNEIYDHVSRINVVMVYGFLAVMAGGLIVIFLQWIYQRFVRRTHPPEFTEKPRIFRKD</sequence>
<gene>
    <name evidence="2" type="ORF">Y981_10790</name>
</gene>
<name>A0A059Y0I7_9BACT</name>
<reference evidence="3" key="1">
    <citation type="submission" date="2014-02" db="EMBL/GenBank/DDBJ databases">
        <title>Complete genome sequence and comparative genomic analysis of the nitrogen-fixing bacterium Leptospirillum ferriphilum YSK.</title>
        <authorList>
            <person name="Guo X."/>
            <person name="Yin H."/>
            <person name="Liang Y."/>
            <person name="Hu Q."/>
            <person name="Ma L."/>
            <person name="Xiao Y."/>
            <person name="Zhang X."/>
            <person name="Qiu G."/>
            <person name="Liu X."/>
        </authorList>
    </citation>
    <scope>NUCLEOTIDE SEQUENCE [LARGE SCALE GENOMIC DNA]</scope>
    <source>
        <strain evidence="3">YSK</strain>
    </source>
</reference>
<dbReference type="Proteomes" id="UP000027059">
    <property type="component" value="Chromosome"/>
</dbReference>
<keyword evidence="1" id="KW-0812">Transmembrane</keyword>
<dbReference type="RefSeq" id="WP_014961807.1">
    <property type="nucleotide sequence ID" value="NZ_CP007243.1"/>
</dbReference>
<dbReference type="HOGENOM" id="CLU_2935963_0_0_0"/>
<dbReference type="EMBL" id="CP007243">
    <property type="protein sequence ID" value="AIA31051.1"/>
    <property type="molecule type" value="Genomic_DNA"/>
</dbReference>
<evidence type="ECO:0000313" key="2">
    <source>
        <dbReference type="EMBL" id="AIA31051.1"/>
    </source>
</evidence>
<feature type="transmembrane region" description="Helical" evidence="1">
    <location>
        <begin position="16"/>
        <end position="38"/>
    </location>
</feature>
<dbReference type="AlphaFoldDB" id="A0A059Y0I7"/>
<keyword evidence="1" id="KW-0472">Membrane</keyword>
<evidence type="ECO:0000313" key="3">
    <source>
        <dbReference type="Proteomes" id="UP000027059"/>
    </source>
</evidence>
<protein>
    <submittedName>
        <fullName evidence="2">Uncharacterized protein</fullName>
    </submittedName>
</protein>
<proteinExistence type="predicted"/>
<evidence type="ECO:0000256" key="1">
    <source>
        <dbReference type="SAM" id="Phobius"/>
    </source>
</evidence>
<dbReference type="OrthoDB" id="9810736at2"/>
<keyword evidence="1" id="KW-1133">Transmembrane helix</keyword>
<accession>A0A059Y0I7</accession>
<dbReference type="KEGG" id="lfp:Y981_10790"/>
<keyword evidence="3" id="KW-1185">Reference proteome</keyword>
<reference evidence="2 3" key="2">
    <citation type="journal article" date="2015" name="Biomed. Res. Int.">
        <title>Effects of Arsenite Resistance on the Growth and Functional Gene Expression of Leptospirillum ferriphilum and Acidithiobacillus thiooxidans in Pure Culture and Coculture.</title>
        <authorList>
            <person name="Jiang H."/>
            <person name="Liang Y."/>
            <person name="Yin H."/>
            <person name="Xiao Y."/>
            <person name="Guo X."/>
            <person name="Xu Y."/>
            <person name="Hu Q."/>
            <person name="Liu H."/>
            <person name="Liu X."/>
        </authorList>
    </citation>
    <scope>NUCLEOTIDE SEQUENCE [LARGE SCALE GENOMIC DNA]</scope>
    <source>
        <strain evidence="2 3">YSK</strain>
    </source>
</reference>
<organism evidence="2 3">
    <name type="scientific">Leptospirillum ferriphilum YSK</name>
    <dbReference type="NCBI Taxonomy" id="1441628"/>
    <lineage>
        <taxon>Bacteria</taxon>
        <taxon>Pseudomonadati</taxon>
        <taxon>Nitrospirota</taxon>
        <taxon>Nitrospiria</taxon>
        <taxon>Nitrospirales</taxon>
        <taxon>Nitrospiraceae</taxon>
        <taxon>Leptospirillum</taxon>
    </lineage>
</organism>